<evidence type="ECO:0000259" key="4">
    <source>
        <dbReference type="Pfam" id="PF00582"/>
    </source>
</evidence>
<evidence type="ECO:0000256" key="2">
    <source>
        <dbReference type="ARBA" id="ARBA00022741"/>
    </source>
</evidence>
<dbReference type="GO" id="GO:0005524">
    <property type="term" value="F:ATP binding"/>
    <property type="evidence" value="ECO:0007669"/>
    <property type="project" value="UniProtKB-KW"/>
</dbReference>
<feature type="domain" description="UspA" evidence="4">
    <location>
        <begin position="1"/>
        <end position="139"/>
    </location>
</feature>
<dbReference type="EMBL" id="LRPN01000083">
    <property type="protein sequence ID" value="KWZ81039.1"/>
    <property type="molecule type" value="Genomic_DNA"/>
</dbReference>
<evidence type="ECO:0000256" key="3">
    <source>
        <dbReference type="ARBA" id="ARBA00022840"/>
    </source>
</evidence>
<evidence type="ECO:0000313" key="5">
    <source>
        <dbReference type="EMBL" id="KWZ81039.1"/>
    </source>
</evidence>
<evidence type="ECO:0000313" key="6">
    <source>
        <dbReference type="Proteomes" id="UP000070376"/>
    </source>
</evidence>
<sequence>MKKILCATDGSNYSRYAAETTKSFLKIWPEAKLIVLYVTAKENYAYDLVPDAVERYEETVANQIKEEVENQLFAAWKERVQFMHKIGHPSTTICKVAKEEDADLIIMGSHGRGFIERALIGSVTLGVLNRTHIPVLVVKKPIS</sequence>
<dbReference type="Proteomes" id="UP000070376">
    <property type="component" value="Unassembled WGS sequence"/>
</dbReference>
<dbReference type="InterPro" id="IPR014729">
    <property type="entry name" value="Rossmann-like_a/b/a_fold"/>
</dbReference>
<dbReference type="Pfam" id="PF00582">
    <property type="entry name" value="Usp"/>
    <property type="match status" value="1"/>
</dbReference>
<dbReference type="InterPro" id="IPR006016">
    <property type="entry name" value="UspA"/>
</dbReference>
<dbReference type="PRINTS" id="PR01438">
    <property type="entry name" value="UNVRSLSTRESS"/>
</dbReference>
<comment type="caution">
    <text evidence="5">The sequence shown here is derived from an EMBL/GenBank/DDBJ whole genome shotgun (WGS) entry which is preliminary data.</text>
</comment>
<dbReference type="AlphaFoldDB" id="A0A133KMV7"/>
<gene>
    <name evidence="5" type="ORF">HMPREF3213_02192</name>
</gene>
<keyword evidence="2" id="KW-0547">Nucleotide-binding</keyword>
<organism evidence="5 6">
    <name type="scientific">Heyndrickxia coagulans</name>
    <name type="common">Weizmannia coagulans</name>
    <dbReference type="NCBI Taxonomy" id="1398"/>
    <lineage>
        <taxon>Bacteria</taxon>
        <taxon>Bacillati</taxon>
        <taxon>Bacillota</taxon>
        <taxon>Bacilli</taxon>
        <taxon>Bacillales</taxon>
        <taxon>Bacillaceae</taxon>
        <taxon>Heyndrickxia</taxon>
    </lineage>
</organism>
<reference evidence="6" key="1">
    <citation type="submission" date="2016-01" db="EMBL/GenBank/DDBJ databases">
        <authorList>
            <person name="Mitreva M."/>
            <person name="Pepin K.H."/>
            <person name="Mihindukulasuriya K.A."/>
            <person name="Fulton R."/>
            <person name="Fronick C."/>
            <person name="O'Laughlin M."/>
            <person name="Miner T."/>
            <person name="Herter B."/>
            <person name="Rosa B.A."/>
            <person name="Cordes M."/>
            <person name="Tomlinson C."/>
            <person name="Wollam A."/>
            <person name="Palsikar V.B."/>
            <person name="Mardis E.R."/>
            <person name="Wilson R.K."/>
        </authorList>
    </citation>
    <scope>NUCLEOTIDE SEQUENCE [LARGE SCALE GENOMIC DNA]</scope>
    <source>
        <strain evidence="6">GED7749B</strain>
    </source>
</reference>
<dbReference type="PANTHER" id="PTHR46268:SF27">
    <property type="entry name" value="UNIVERSAL STRESS PROTEIN RV2623"/>
    <property type="match status" value="1"/>
</dbReference>
<accession>A0A133KMV7</accession>
<comment type="similarity">
    <text evidence="1">Belongs to the universal stress protein A family.</text>
</comment>
<dbReference type="PATRIC" id="fig|1398.22.peg.2197"/>
<dbReference type="SUPFAM" id="SSF52402">
    <property type="entry name" value="Adenine nucleotide alpha hydrolases-like"/>
    <property type="match status" value="1"/>
</dbReference>
<dbReference type="RefSeq" id="WP_061086910.1">
    <property type="nucleotide sequence ID" value="NZ_JARTKH010000007.1"/>
</dbReference>
<name>A0A133KMV7_HEYCO</name>
<dbReference type="PANTHER" id="PTHR46268">
    <property type="entry name" value="STRESS RESPONSE PROTEIN NHAX"/>
    <property type="match status" value="1"/>
</dbReference>
<dbReference type="Gene3D" id="3.40.50.620">
    <property type="entry name" value="HUPs"/>
    <property type="match status" value="1"/>
</dbReference>
<protein>
    <submittedName>
        <fullName evidence="5">Universal stress family protein</fullName>
    </submittedName>
</protein>
<keyword evidence="3" id="KW-0067">ATP-binding</keyword>
<dbReference type="InterPro" id="IPR006015">
    <property type="entry name" value="Universal_stress_UspA"/>
</dbReference>
<evidence type="ECO:0000256" key="1">
    <source>
        <dbReference type="ARBA" id="ARBA00008791"/>
    </source>
</evidence>
<proteinExistence type="inferred from homology"/>
<dbReference type="CDD" id="cd00293">
    <property type="entry name" value="USP-like"/>
    <property type="match status" value="1"/>
</dbReference>